<dbReference type="SUPFAM" id="SSF75712">
    <property type="entry name" value="Rad50 coiled-coil Zn hook"/>
    <property type="match status" value="1"/>
</dbReference>
<dbReference type="AlphaFoldDB" id="A0A0F9UQ70"/>
<comment type="caution">
    <text evidence="3">The sequence shown here is derived from an EMBL/GenBank/DDBJ whole genome shotgun (WGS) entry which is preliminary data.</text>
</comment>
<dbReference type="PANTHER" id="PTHR32114">
    <property type="entry name" value="ABC TRANSPORTER ABCH.3"/>
    <property type="match status" value="1"/>
</dbReference>
<gene>
    <name evidence="3" type="ORF">LCGC14_0235180</name>
</gene>
<organism evidence="3">
    <name type="scientific">marine sediment metagenome</name>
    <dbReference type="NCBI Taxonomy" id="412755"/>
    <lineage>
        <taxon>unclassified sequences</taxon>
        <taxon>metagenomes</taxon>
        <taxon>ecological metagenomes</taxon>
    </lineage>
</organism>
<name>A0A0F9UQ70_9ZZZZ</name>
<proteinExistence type="predicted"/>
<dbReference type="SUPFAM" id="SSF52540">
    <property type="entry name" value="P-loop containing nucleoside triphosphate hydrolases"/>
    <property type="match status" value="1"/>
</dbReference>
<evidence type="ECO:0000313" key="3">
    <source>
        <dbReference type="EMBL" id="KKN89672.1"/>
    </source>
</evidence>
<dbReference type="InterPro" id="IPR041685">
    <property type="entry name" value="AAA_GajA/Old/RecF-like"/>
</dbReference>
<dbReference type="Gene3D" id="1.10.287.510">
    <property type="entry name" value="Helix hairpin bin"/>
    <property type="match status" value="1"/>
</dbReference>
<evidence type="ECO:0000259" key="2">
    <source>
        <dbReference type="Pfam" id="PF13175"/>
    </source>
</evidence>
<dbReference type="EMBL" id="LAZR01000116">
    <property type="protein sequence ID" value="KKN89672.1"/>
    <property type="molecule type" value="Genomic_DNA"/>
</dbReference>
<dbReference type="InterPro" id="IPR027417">
    <property type="entry name" value="P-loop_NTPase"/>
</dbReference>
<dbReference type="PANTHER" id="PTHR32114:SF2">
    <property type="entry name" value="ABC TRANSPORTER ABCH.3"/>
    <property type="match status" value="1"/>
</dbReference>
<sequence>MIKSLDIQNFQSHANTNLEFSPGLSVLIGSNDAGKSSIIRGLLWVFRNRPRGKSFIRHGSNGECIFTIHMDDDTIERYRKGSTNTYTLNDEEPFEALGSDVPQEIADRLNIQEINVAAQLDGHFLVLDSPGKIASALNDVVHLDEAERCADELSGDIRQNKREADRLQELEKTLETSLSLYHKLPVYSHRVEEANALQTSLTASRATRQDLIEWLSEVWAVDEILATITVPEGMDEKIGEVEKLYAECREMTLNVCSLDAHVDNLLQITAELQVLRDVDKGQEIYDEMSGRLAELDRTEVERDDLSELVAKIQVEEEVIIDLDDEVGRMEGVYNSLLEKIENCPVCGQELDDKHRQMVLENLK</sequence>
<feature type="domain" description="Endonuclease GajA/Old nuclease/RecF-like AAA" evidence="2">
    <location>
        <begin position="1"/>
        <end position="97"/>
    </location>
</feature>
<feature type="coiled-coil region" evidence="1">
    <location>
        <begin position="143"/>
        <end position="177"/>
    </location>
</feature>
<dbReference type="Pfam" id="PF13175">
    <property type="entry name" value="AAA_15"/>
    <property type="match status" value="1"/>
</dbReference>
<dbReference type="Gene3D" id="3.40.50.300">
    <property type="entry name" value="P-loop containing nucleotide triphosphate hydrolases"/>
    <property type="match status" value="1"/>
</dbReference>
<protein>
    <recommendedName>
        <fullName evidence="2">Endonuclease GajA/Old nuclease/RecF-like AAA domain-containing protein</fullName>
    </recommendedName>
</protein>
<accession>A0A0F9UQ70</accession>
<reference evidence="3" key="1">
    <citation type="journal article" date="2015" name="Nature">
        <title>Complex archaea that bridge the gap between prokaryotes and eukaryotes.</title>
        <authorList>
            <person name="Spang A."/>
            <person name="Saw J.H."/>
            <person name="Jorgensen S.L."/>
            <person name="Zaremba-Niedzwiedzka K."/>
            <person name="Martijn J."/>
            <person name="Lind A.E."/>
            <person name="van Eijk R."/>
            <person name="Schleper C."/>
            <person name="Guy L."/>
            <person name="Ettema T.J."/>
        </authorList>
    </citation>
    <scope>NUCLEOTIDE SEQUENCE</scope>
</reference>
<evidence type="ECO:0000256" key="1">
    <source>
        <dbReference type="SAM" id="Coils"/>
    </source>
</evidence>
<keyword evidence="1" id="KW-0175">Coiled coil</keyword>